<evidence type="ECO:0000256" key="1">
    <source>
        <dbReference type="SAM" id="MobiDB-lite"/>
    </source>
</evidence>
<feature type="region of interest" description="Disordered" evidence="1">
    <location>
        <begin position="102"/>
        <end position="124"/>
    </location>
</feature>
<keyword evidence="2" id="KW-0732">Signal</keyword>
<feature type="chain" id="PRO_5041894107" evidence="2">
    <location>
        <begin position="21"/>
        <end position="124"/>
    </location>
</feature>
<protein>
    <submittedName>
        <fullName evidence="4 5">Uncharacterized protein</fullName>
    </submittedName>
</protein>
<dbReference type="AlphaFoldDB" id="A0AAF3FPV2"/>
<sequence>MRTWCTLLALFAVLISVIECGKNRGVALGFGKRSDEEGLSFGPQWKRAPNKFNLGFGKRSGGKPKFALGFGKRSEMYEDLDDEPEPNDEYFDLSSDEALSFEKRSPSSHPSMKGLQKFNLGLGK</sequence>
<reference evidence="4 5" key="1">
    <citation type="submission" date="2024-02" db="UniProtKB">
        <authorList>
            <consortium name="WormBaseParasite"/>
        </authorList>
    </citation>
    <scope>IDENTIFICATION</scope>
</reference>
<dbReference type="Proteomes" id="UP000887575">
    <property type="component" value="Unassembled WGS sequence"/>
</dbReference>
<keyword evidence="3" id="KW-1185">Reference proteome</keyword>
<accession>A0AAF3FPV2</accession>
<evidence type="ECO:0000313" key="3">
    <source>
        <dbReference type="Proteomes" id="UP000887575"/>
    </source>
</evidence>
<proteinExistence type="predicted"/>
<dbReference type="WBParaSite" id="MBELARI_LOCUS9145">
    <property type="protein sequence ID" value="MBELARI_LOCUS9145"/>
    <property type="gene ID" value="MBELARI_LOCUS9145"/>
</dbReference>
<evidence type="ECO:0000313" key="5">
    <source>
        <dbReference type="WBParaSite" id="MBELARI_LOCUS9145"/>
    </source>
</evidence>
<evidence type="ECO:0000313" key="4">
    <source>
        <dbReference type="WBParaSite" id="MBELARI_LOCUS9119"/>
    </source>
</evidence>
<feature type="signal peptide" evidence="2">
    <location>
        <begin position="1"/>
        <end position="20"/>
    </location>
</feature>
<organism evidence="3 5">
    <name type="scientific">Mesorhabditis belari</name>
    <dbReference type="NCBI Taxonomy" id="2138241"/>
    <lineage>
        <taxon>Eukaryota</taxon>
        <taxon>Metazoa</taxon>
        <taxon>Ecdysozoa</taxon>
        <taxon>Nematoda</taxon>
        <taxon>Chromadorea</taxon>
        <taxon>Rhabditida</taxon>
        <taxon>Rhabditina</taxon>
        <taxon>Rhabditomorpha</taxon>
        <taxon>Rhabditoidea</taxon>
        <taxon>Rhabditidae</taxon>
        <taxon>Mesorhabditinae</taxon>
        <taxon>Mesorhabditis</taxon>
    </lineage>
</organism>
<evidence type="ECO:0000256" key="2">
    <source>
        <dbReference type="SAM" id="SignalP"/>
    </source>
</evidence>
<name>A0AAF3FPV2_9BILA</name>
<dbReference type="WBParaSite" id="MBELARI_LOCUS9119">
    <property type="protein sequence ID" value="MBELARI_LOCUS9119"/>
    <property type="gene ID" value="MBELARI_LOCUS9119"/>
</dbReference>